<dbReference type="GO" id="GO:0016020">
    <property type="term" value="C:membrane"/>
    <property type="evidence" value="ECO:0007669"/>
    <property type="project" value="UniProtKB-SubCell"/>
</dbReference>
<dbReference type="PANTHER" id="PTHR19256:SF65">
    <property type="entry name" value="T CELL RECEPTOR GAMMA CONSTANT 1-RELATED"/>
    <property type="match status" value="1"/>
</dbReference>
<feature type="domain" description="Ig-like" evidence="8">
    <location>
        <begin position="7"/>
        <end position="104"/>
    </location>
</feature>
<dbReference type="AlphaFoldDB" id="A0A8J6JPS6"/>
<evidence type="ECO:0000313" key="10">
    <source>
        <dbReference type="Proteomes" id="UP000770717"/>
    </source>
</evidence>
<dbReference type="EMBL" id="WNTK01000473">
    <property type="protein sequence ID" value="KAG9469608.1"/>
    <property type="molecule type" value="Genomic_DNA"/>
</dbReference>
<dbReference type="InterPro" id="IPR013783">
    <property type="entry name" value="Ig-like_fold"/>
</dbReference>
<keyword evidence="6" id="KW-0393">Immunoglobulin domain</keyword>
<keyword evidence="10" id="KW-1185">Reference proteome</keyword>
<evidence type="ECO:0000256" key="1">
    <source>
        <dbReference type="ARBA" id="ARBA00004370"/>
    </source>
</evidence>
<evidence type="ECO:0000256" key="5">
    <source>
        <dbReference type="ARBA" id="ARBA00023170"/>
    </source>
</evidence>
<feature type="transmembrane region" description="Helical" evidence="7">
    <location>
        <begin position="144"/>
        <end position="163"/>
    </location>
</feature>
<evidence type="ECO:0000259" key="8">
    <source>
        <dbReference type="PROSITE" id="PS50835"/>
    </source>
</evidence>
<sequence length="169" mass="19075">DKSPQEPAVTVLATSKEVVKDIGSATLLCSLQNFFPEAIQVMWTEVGRSEELKSEQGELVKDASTNMSSLYSWITIRQTDIGKIFRCKYKHEGNGNRWREVEYNTASLKDTNQYEITNSSCMDTADLTDGVDVGPMIVVRAAQLIYALLLLKCLLYCPFLLLFRYKSSK</sequence>
<dbReference type="InterPro" id="IPR003597">
    <property type="entry name" value="Ig_C1-set"/>
</dbReference>
<dbReference type="PANTHER" id="PTHR19256">
    <property type="entry name" value="T-CELL RECEPTOR GAMMA CHAIN"/>
    <property type="match status" value="1"/>
</dbReference>
<organism evidence="9 10">
    <name type="scientific">Eleutherodactylus coqui</name>
    <name type="common">Puerto Rican coqui</name>
    <dbReference type="NCBI Taxonomy" id="57060"/>
    <lineage>
        <taxon>Eukaryota</taxon>
        <taxon>Metazoa</taxon>
        <taxon>Chordata</taxon>
        <taxon>Craniata</taxon>
        <taxon>Vertebrata</taxon>
        <taxon>Euteleostomi</taxon>
        <taxon>Amphibia</taxon>
        <taxon>Batrachia</taxon>
        <taxon>Anura</taxon>
        <taxon>Neobatrachia</taxon>
        <taxon>Hyloidea</taxon>
        <taxon>Eleutherodactylidae</taxon>
        <taxon>Eleutherodactylinae</taxon>
        <taxon>Eleutherodactylus</taxon>
        <taxon>Eleutherodactylus</taxon>
    </lineage>
</organism>
<keyword evidence="2 7" id="KW-0812">Transmembrane</keyword>
<comment type="subcellular location">
    <subcellularLocation>
        <location evidence="1">Membrane</location>
    </subcellularLocation>
</comment>
<name>A0A8J6JPS6_ELECQ</name>
<feature type="non-terminal residue" evidence="9">
    <location>
        <position position="1"/>
    </location>
</feature>
<evidence type="ECO:0000256" key="7">
    <source>
        <dbReference type="SAM" id="Phobius"/>
    </source>
</evidence>
<evidence type="ECO:0000256" key="6">
    <source>
        <dbReference type="ARBA" id="ARBA00023319"/>
    </source>
</evidence>
<dbReference type="InterPro" id="IPR051117">
    <property type="entry name" value="TRG_var/const_region"/>
</dbReference>
<gene>
    <name evidence="9" type="ORF">GDO78_020097</name>
</gene>
<keyword evidence="3 7" id="KW-1133">Transmembrane helix</keyword>
<dbReference type="Pfam" id="PF07654">
    <property type="entry name" value="C1-set"/>
    <property type="match status" value="1"/>
</dbReference>
<proteinExistence type="predicted"/>
<dbReference type="Gene3D" id="2.60.40.10">
    <property type="entry name" value="Immunoglobulins"/>
    <property type="match status" value="1"/>
</dbReference>
<keyword evidence="4 7" id="KW-0472">Membrane</keyword>
<protein>
    <recommendedName>
        <fullName evidence="8">Ig-like domain-containing protein</fullName>
    </recommendedName>
</protein>
<evidence type="ECO:0000256" key="4">
    <source>
        <dbReference type="ARBA" id="ARBA00023136"/>
    </source>
</evidence>
<evidence type="ECO:0000313" key="9">
    <source>
        <dbReference type="EMBL" id="KAG9469608.1"/>
    </source>
</evidence>
<reference evidence="9" key="1">
    <citation type="thesis" date="2020" institute="ProQuest LLC" country="789 East Eisenhower Parkway, Ann Arbor, MI, USA">
        <title>Comparative Genomics and Chromosome Evolution.</title>
        <authorList>
            <person name="Mudd A.B."/>
        </authorList>
    </citation>
    <scope>NUCLEOTIDE SEQUENCE</scope>
    <source>
        <strain evidence="9">HN-11 Male</strain>
        <tissue evidence="9">Kidney and liver</tissue>
    </source>
</reference>
<dbReference type="SUPFAM" id="SSF48726">
    <property type="entry name" value="Immunoglobulin"/>
    <property type="match status" value="1"/>
</dbReference>
<comment type="caution">
    <text evidence="9">The sequence shown here is derived from an EMBL/GenBank/DDBJ whole genome shotgun (WGS) entry which is preliminary data.</text>
</comment>
<dbReference type="InterPro" id="IPR036179">
    <property type="entry name" value="Ig-like_dom_sf"/>
</dbReference>
<dbReference type="SMART" id="SM00407">
    <property type="entry name" value="IGc1"/>
    <property type="match status" value="1"/>
</dbReference>
<evidence type="ECO:0000256" key="3">
    <source>
        <dbReference type="ARBA" id="ARBA00022989"/>
    </source>
</evidence>
<dbReference type="OrthoDB" id="9907386at2759"/>
<evidence type="ECO:0000256" key="2">
    <source>
        <dbReference type="ARBA" id="ARBA00022692"/>
    </source>
</evidence>
<dbReference type="Proteomes" id="UP000770717">
    <property type="component" value="Unassembled WGS sequence"/>
</dbReference>
<dbReference type="InterPro" id="IPR007110">
    <property type="entry name" value="Ig-like_dom"/>
</dbReference>
<accession>A0A8J6JPS6</accession>
<dbReference type="PROSITE" id="PS50835">
    <property type="entry name" value="IG_LIKE"/>
    <property type="match status" value="1"/>
</dbReference>
<keyword evidence="5" id="KW-0675">Receptor</keyword>